<protein>
    <recommendedName>
        <fullName evidence="1">DUF6894 domain-containing protein</fullName>
    </recommendedName>
</protein>
<dbReference type="Proteomes" id="UP000305267">
    <property type="component" value="Unassembled WGS sequence"/>
</dbReference>
<name>A0A5C4L733_9HYPH</name>
<dbReference type="InterPro" id="IPR054189">
    <property type="entry name" value="DUF6894"/>
</dbReference>
<comment type="caution">
    <text evidence="2">The sequence shown here is derived from an EMBL/GenBank/DDBJ whole genome shotgun (WGS) entry which is preliminary data.</text>
</comment>
<dbReference type="Pfam" id="PF21834">
    <property type="entry name" value="DUF6894"/>
    <property type="match status" value="1"/>
</dbReference>
<accession>A0A5C4L733</accession>
<proteinExistence type="predicted"/>
<dbReference type="OrthoDB" id="7995796at2"/>
<organism evidence="2 3">
    <name type="scientific">Methylobacterium terricola</name>
    <dbReference type="NCBI Taxonomy" id="2583531"/>
    <lineage>
        <taxon>Bacteria</taxon>
        <taxon>Pseudomonadati</taxon>
        <taxon>Pseudomonadota</taxon>
        <taxon>Alphaproteobacteria</taxon>
        <taxon>Hyphomicrobiales</taxon>
        <taxon>Methylobacteriaceae</taxon>
        <taxon>Methylobacterium</taxon>
    </lineage>
</organism>
<dbReference type="EMBL" id="VDDA01000103">
    <property type="protein sequence ID" value="TNC03822.1"/>
    <property type="molecule type" value="Genomic_DNA"/>
</dbReference>
<sequence length="75" mass="8163">MAWYFFDIHDPHGSMHDRQGIECADADAARTQAVRTLCEFVHHAALQGFPSGASTTVRDETGCVVLSVKLAVTSE</sequence>
<evidence type="ECO:0000259" key="1">
    <source>
        <dbReference type="Pfam" id="PF21834"/>
    </source>
</evidence>
<evidence type="ECO:0000313" key="3">
    <source>
        <dbReference type="Proteomes" id="UP000305267"/>
    </source>
</evidence>
<dbReference type="AlphaFoldDB" id="A0A5C4L733"/>
<dbReference type="RefSeq" id="WP_139040930.1">
    <property type="nucleotide sequence ID" value="NZ_VDDA01000103.1"/>
</dbReference>
<keyword evidence="3" id="KW-1185">Reference proteome</keyword>
<reference evidence="2 3" key="1">
    <citation type="submission" date="2019-06" db="EMBL/GenBank/DDBJ databases">
        <title>Genome of Methylobacterium sp. 17Sr1-39.</title>
        <authorList>
            <person name="Seo T."/>
        </authorList>
    </citation>
    <scope>NUCLEOTIDE SEQUENCE [LARGE SCALE GENOMIC DNA]</scope>
    <source>
        <strain evidence="2 3">17Sr1-39</strain>
    </source>
</reference>
<evidence type="ECO:0000313" key="2">
    <source>
        <dbReference type="EMBL" id="TNC03822.1"/>
    </source>
</evidence>
<feature type="domain" description="DUF6894" evidence="1">
    <location>
        <begin position="4"/>
        <end position="70"/>
    </location>
</feature>
<gene>
    <name evidence="2" type="ORF">FF100_36815</name>
</gene>